<reference evidence="2 3" key="1">
    <citation type="submission" date="2024-01" db="EMBL/GenBank/DDBJ databases">
        <title>The genomes of 5 underutilized Papilionoideae crops provide insights into root nodulation and disease resistance.</title>
        <authorList>
            <person name="Yuan L."/>
        </authorList>
    </citation>
    <scope>NUCLEOTIDE SEQUENCE [LARGE SCALE GENOMIC DNA]</scope>
    <source>
        <strain evidence="2">LY-2023</strain>
        <tissue evidence="2">Leaf</tissue>
    </source>
</reference>
<dbReference type="Proteomes" id="UP001359559">
    <property type="component" value="Unassembled WGS sequence"/>
</dbReference>
<evidence type="ECO:0000313" key="2">
    <source>
        <dbReference type="EMBL" id="KAK7309720.1"/>
    </source>
</evidence>
<feature type="compositionally biased region" description="Basic and acidic residues" evidence="1">
    <location>
        <begin position="18"/>
        <end position="30"/>
    </location>
</feature>
<sequence length="88" mass="10436">MILLLRWNNEFQLWHSDSKRNGMDKKKGEVENEENVGKDQIQSPKQRVIGVLYKKRPFAFFLASIYHSIHGFIIVEGEFMLFHVEGWV</sequence>
<dbReference type="AlphaFoldDB" id="A0AAN9K2J0"/>
<evidence type="ECO:0000313" key="3">
    <source>
        <dbReference type="Proteomes" id="UP001359559"/>
    </source>
</evidence>
<protein>
    <submittedName>
        <fullName evidence="2">Uncharacterized protein</fullName>
    </submittedName>
</protein>
<evidence type="ECO:0000256" key="1">
    <source>
        <dbReference type="SAM" id="MobiDB-lite"/>
    </source>
</evidence>
<keyword evidence="3" id="KW-1185">Reference proteome</keyword>
<comment type="caution">
    <text evidence="2">The sequence shown here is derived from an EMBL/GenBank/DDBJ whole genome shotgun (WGS) entry which is preliminary data.</text>
</comment>
<proteinExistence type="predicted"/>
<accession>A0AAN9K2J0</accession>
<name>A0AAN9K2J0_CLITE</name>
<dbReference type="EMBL" id="JAYKXN010000002">
    <property type="protein sequence ID" value="KAK7309720.1"/>
    <property type="molecule type" value="Genomic_DNA"/>
</dbReference>
<gene>
    <name evidence="2" type="ORF">RJT34_06674</name>
</gene>
<feature type="region of interest" description="Disordered" evidence="1">
    <location>
        <begin position="18"/>
        <end position="41"/>
    </location>
</feature>
<organism evidence="2 3">
    <name type="scientific">Clitoria ternatea</name>
    <name type="common">Butterfly pea</name>
    <dbReference type="NCBI Taxonomy" id="43366"/>
    <lineage>
        <taxon>Eukaryota</taxon>
        <taxon>Viridiplantae</taxon>
        <taxon>Streptophyta</taxon>
        <taxon>Embryophyta</taxon>
        <taxon>Tracheophyta</taxon>
        <taxon>Spermatophyta</taxon>
        <taxon>Magnoliopsida</taxon>
        <taxon>eudicotyledons</taxon>
        <taxon>Gunneridae</taxon>
        <taxon>Pentapetalae</taxon>
        <taxon>rosids</taxon>
        <taxon>fabids</taxon>
        <taxon>Fabales</taxon>
        <taxon>Fabaceae</taxon>
        <taxon>Papilionoideae</taxon>
        <taxon>50 kb inversion clade</taxon>
        <taxon>NPAAA clade</taxon>
        <taxon>indigoferoid/millettioid clade</taxon>
        <taxon>Phaseoleae</taxon>
        <taxon>Clitoria</taxon>
    </lineage>
</organism>